<keyword evidence="2" id="KW-0645">Protease</keyword>
<name>A0A8G1EFW0_9EURY</name>
<dbReference type="OrthoDB" id="140655at2157"/>
<organism evidence="2 3">
    <name type="scientific">Methanofollis formosanus</name>
    <dbReference type="NCBI Taxonomy" id="299308"/>
    <lineage>
        <taxon>Archaea</taxon>
        <taxon>Methanobacteriati</taxon>
        <taxon>Methanobacteriota</taxon>
        <taxon>Stenosarchaea group</taxon>
        <taxon>Methanomicrobia</taxon>
        <taxon>Methanomicrobiales</taxon>
        <taxon>Methanomicrobiaceae</taxon>
        <taxon>Methanofollis</taxon>
    </lineage>
</organism>
<reference evidence="2" key="2">
    <citation type="submission" date="2019-03" db="EMBL/GenBank/DDBJ databases">
        <authorList>
            <person name="Chen S.-C."/>
            <person name="Wu S.-Y."/>
            <person name="Lai M.-C."/>
        </authorList>
    </citation>
    <scope>NUCLEOTIDE SEQUENCE</scope>
    <source>
        <strain evidence="2">ML15</strain>
    </source>
</reference>
<dbReference type="RefSeq" id="WP_220680459.1">
    <property type="nucleotide sequence ID" value="NZ_CP037968.1"/>
</dbReference>
<dbReference type="SUPFAM" id="SSF49464">
    <property type="entry name" value="Carboxypeptidase regulatory domain-like"/>
    <property type="match status" value="1"/>
</dbReference>
<keyword evidence="1" id="KW-0812">Transmembrane</keyword>
<reference evidence="2" key="1">
    <citation type="journal article" date="2005" name="Int. J. Syst. Evol. Microbiol.">
        <title>Methanofollis formosanus sp. nov., isolated from a fish pond.</title>
        <authorList>
            <person name="Wu S.Y."/>
            <person name="Chen S.C."/>
            <person name="Lai M.C."/>
        </authorList>
    </citation>
    <scope>NUCLEOTIDE SEQUENCE</scope>
    <source>
        <strain evidence="2">ML15</strain>
    </source>
</reference>
<dbReference type="InterPro" id="IPR013783">
    <property type="entry name" value="Ig-like_fold"/>
</dbReference>
<evidence type="ECO:0000313" key="3">
    <source>
        <dbReference type="Proteomes" id="UP000826709"/>
    </source>
</evidence>
<keyword evidence="1" id="KW-1133">Transmembrane helix</keyword>
<dbReference type="Gene3D" id="2.60.40.1120">
    <property type="entry name" value="Carboxypeptidase-like, regulatory domain"/>
    <property type="match status" value="1"/>
</dbReference>
<dbReference type="KEGG" id="mfk:E2N92_06770"/>
<evidence type="ECO:0000313" key="2">
    <source>
        <dbReference type="EMBL" id="QYZ79155.1"/>
    </source>
</evidence>
<keyword evidence="2" id="KW-0378">Hydrolase</keyword>
<evidence type="ECO:0000256" key="1">
    <source>
        <dbReference type="SAM" id="Phobius"/>
    </source>
</evidence>
<dbReference type="AlphaFoldDB" id="A0A8G1EFW0"/>
<proteinExistence type="predicted"/>
<dbReference type="Proteomes" id="UP000826709">
    <property type="component" value="Chromosome"/>
</dbReference>
<keyword evidence="1" id="KW-0472">Membrane</keyword>
<feature type="transmembrane region" description="Helical" evidence="1">
    <location>
        <begin position="241"/>
        <end position="260"/>
    </location>
</feature>
<keyword evidence="2" id="KW-0121">Carboxypeptidase</keyword>
<dbReference type="Pfam" id="PF13620">
    <property type="entry name" value="CarboxypepD_reg"/>
    <property type="match status" value="1"/>
</dbReference>
<dbReference type="EMBL" id="CP037968">
    <property type="protein sequence ID" value="QYZ79155.1"/>
    <property type="molecule type" value="Genomic_DNA"/>
</dbReference>
<dbReference type="InterPro" id="IPR008969">
    <property type="entry name" value="CarboxyPept-like_regulatory"/>
</dbReference>
<dbReference type="Gene3D" id="2.60.40.10">
    <property type="entry name" value="Immunoglobulins"/>
    <property type="match status" value="1"/>
</dbReference>
<sequence length="263" mass="27966">MTKYLIRPETPHEVCPNLPPKRGLSISISLTILLALIALPASCSALLSEEQVTITITSPHDGAEGWIDVVPPHVAVVGEVDAPSGIQSVRVRSGVGEVSCGNGTEFACSVPVATGENTLTVIAVDTLGNQAEKSLNVTVHIGLPPPPAITVSGRVSDPGGTPIAGASVRFESEFSLDNDPLSVTTTTDDDGHYLIEDAIGYRQNITVRKEGYLPLQRDIIFENLTDELDLELEPQRRTTPGFDLLTGIFALLGASLIALVRRR</sequence>
<gene>
    <name evidence="2" type="ORF">E2N92_06770</name>
</gene>
<protein>
    <submittedName>
        <fullName evidence="2">Carboxypeptidase regulatory-like domain-containing protein</fullName>
    </submittedName>
</protein>
<keyword evidence="3" id="KW-1185">Reference proteome</keyword>
<accession>A0A8G1EFW0</accession>
<dbReference type="GO" id="GO:0004180">
    <property type="term" value="F:carboxypeptidase activity"/>
    <property type="evidence" value="ECO:0007669"/>
    <property type="project" value="UniProtKB-KW"/>
</dbReference>